<protein>
    <submittedName>
        <fullName evidence="1">Uncharacterized protein</fullName>
    </submittedName>
</protein>
<organism evidence="1">
    <name type="scientific">marine sediment metagenome</name>
    <dbReference type="NCBI Taxonomy" id="412755"/>
    <lineage>
        <taxon>unclassified sequences</taxon>
        <taxon>metagenomes</taxon>
        <taxon>ecological metagenomes</taxon>
    </lineage>
</organism>
<comment type="caution">
    <text evidence="1">The sequence shown here is derived from an EMBL/GenBank/DDBJ whole genome shotgun (WGS) entry which is preliminary data.</text>
</comment>
<name>A0A0F8ZZL3_9ZZZZ</name>
<proteinExistence type="predicted"/>
<gene>
    <name evidence="1" type="ORF">LCGC14_2714480</name>
</gene>
<sequence>MAQPERACRTTSLPPWHPARKTMKFNEVPSFIKHIYNLSVSYESVLAWAKRGVVRRSDGQRIY</sequence>
<dbReference type="EMBL" id="LAZR01048723">
    <property type="protein sequence ID" value="KKK91290.1"/>
    <property type="molecule type" value="Genomic_DNA"/>
</dbReference>
<evidence type="ECO:0000313" key="1">
    <source>
        <dbReference type="EMBL" id="KKK91290.1"/>
    </source>
</evidence>
<dbReference type="AlphaFoldDB" id="A0A0F8ZZL3"/>
<accession>A0A0F8ZZL3</accession>
<feature type="non-terminal residue" evidence="1">
    <location>
        <position position="63"/>
    </location>
</feature>
<reference evidence="1" key="1">
    <citation type="journal article" date="2015" name="Nature">
        <title>Complex archaea that bridge the gap between prokaryotes and eukaryotes.</title>
        <authorList>
            <person name="Spang A."/>
            <person name="Saw J.H."/>
            <person name="Jorgensen S.L."/>
            <person name="Zaremba-Niedzwiedzka K."/>
            <person name="Martijn J."/>
            <person name="Lind A.E."/>
            <person name="van Eijk R."/>
            <person name="Schleper C."/>
            <person name="Guy L."/>
            <person name="Ettema T.J."/>
        </authorList>
    </citation>
    <scope>NUCLEOTIDE SEQUENCE</scope>
</reference>